<feature type="region of interest" description="Disordered" evidence="1">
    <location>
        <begin position="243"/>
        <end position="276"/>
    </location>
</feature>
<proteinExistence type="predicted"/>
<evidence type="ECO:0000313" key="2">
    <source>
        <dbReference type="EMBL" id="CAE0403200.1"/>
    </source>
</evidence>
<name>A0A6S8I570_9STRA</name>
<dbReference type="EMBL" id="HBIM01001625">
    <property type="protein sequence ID" value="CAE0403200.1"/>
    <property type="molecule type" value="Transcribed_RNA"/>
</dbReference>
<evidence type="ECO:0000313" key="3">
    <source>
        <dbReference type="EMBL" id="CAE0403201.1"/>
    </source>
</evidence>
<evidence type="ECO:0000256" key="1">
    <source>
        <dbReference type="SAM" id="MobiDB-lite"/>
    </source>
</evidence>
<dbReference type="EMBL" id="HBIM01001627">
    <property type="protein sequence ID" value="CAE0403202.1"/>
    <property type="molecule type" value="Transcribed_RNA"/>
</dbReference>
<feature type="compositionally biased region" description="Basic and acidic residues" evidence="1">
    <location>
        <begin position="253"/>
        <end position="263"/>
    </location>
</feature>
<dbReference type="AlphaFoldDB" id="A0A6S8I570"/>
<protein>
    <submittedName>
        <fullName evidence="2">Uncharacterized protein</fullName>
    </submittedName>
</protein>
<accession>A0A6S8I570</accession>
<organism evidence="2">
    <name type="scientific">Amphora coffeiformis</name>
    <dbReference type="NCBI Taxonomy" id="265554"/>
    <lineage>
        <taxon>Eukaryota</taxon>
        <taxon>Sar</taxon>
        <taxon>Stramenopiles</taxon>
        <taxon>Ochrophyta</taxon>
        <taxon>Bacillariophyta</taxon>
        <taxon>Bacillariophyceae</taxon>
        <taxon>Bacillariophycidae</taxon>
        <taxon>Thalassiophysales</taxon>
        <taxon>Catenulaceae</taxon>
        <taxon>Amphora</taxon>
    </lineage>
</organism>
<evidence type="ECO:0000313" key="4">
    <source>
        <dbReference type="EMBL" id="CAE0403202.1"/>
    </source>
</evidence>
<gene>
    <name evidence="2" type="ORF">ACOF00016_LOCUS1423</name>
    <name evidence="3" type="ORF">ACOF00016_LOCUS1424</name>
    <name evidence="4" type="ORF">ACOF00016_LOCUS1425</name>
</gene>
<dbReference type="EMBL" id="HBIM01001626">
    <property type="protein sequence ID" value="CAE0403201.1"/>
    <property type="molecule type" value="Transcribed_RNA"/>
</dbReference>
<sequence>MNALLVSRNVDARDERSVRSKERVPVRRVDQSLSVDDLECTQKAKNHLGSTQRSVKRTLHPEKERIVDCRDGCVSISQELARRRSKGLHRRGSLRSTYTESSEGSVSFSTTKLGKLLSQEGFRFDKDFEVESISPDLVPGEINQSPVSPRSALVRQSIPRCPKRRPVNALSNENANVRDAFPTEKLQLSVRRQISDRLTITNKPRLSDTKIGRMLANEGLKLENEFPANTKGYKVETALSFPKPSLRNAEPNFHNKEQQRDECPSSNPGGTASIPGSIITPVARSEDSDESVVASLPILDQPFVPIGERVPVEVLKARMEAKAAKKQEIISKIKMMDSRLSIMLSACHEASRKLKMMDVATTELDESDVSSSATEFSDVSF</sequence>
<reference evidence="2" key="1">
    <citation type="submission" date="2021-01" db="EMBL/GenBank/DDBJ databases">
        <authorList>
            <person name="Corre E."/>
            <person name="Pelletier E."/>
            <person name="Niang G."/>
            <person name="Scheremetjew M."/>
            <person name="Finn R."/>
            <person name="Kale V."/>
            <person name="Holt S."/>
            <person name="Cochrane G."/>
            <person name="Meng A."/>
            <person name="Brown T."/>
            <person name="Cohen L."/>
        </authorList>
    </citation>
    <scope>NUCLEOTIDE SEQUENCE</scope>
    <source>
        <strain evidence="2">CCMP127</strain>
    </source>
</reference>